<dbReference type="Pfam" id="PF00171">
    <property type="entry name" value="Aldedh"/>
    <property type="match status" value="1"/>
</dbReference>
<dbReference type="AlphaFoldDB" id="A0A060WTT1"/>
<organism evidence="5 6">
    <name type="scientific">Oncorhynchus mykiss</name>
    <name type="common">Rainbow trout</name>
    <name type="synonym">Salmo gairdneri</name>
    <dbReference type="NCBI Taxonomy" id="8022"/>
    <lineage>
        <taxon>Eukaryota</taxon>
        <taxon>Metazoa</taxon>
        <taxon>Chordata</taxon>
        <taxon>Craniata</taxon>
        <taxon>Vertebrata</taxon>
        <taxon>Euteleostomi</taxon>
        <taxon>Actinopterygii</taxon>
        <taxon>Neopterygii</taxon>
        <taxon>Teleostei</taxon>
        <taxon>Protacanthopterygii</taxon>
        <taxon>Salmoniformes</taxon>
        <taxon>Salmonidae</taxon>
        <taxon>Salmoninae</taxon>
        <taxon>Oncorhynchus</taxon>
    </lineage>
</organism>
<protein>
    <recommendedName>
        <fullName evidence="4">Aldehyde dehydrogenase domain-containing protein</fullName>
    </recommendedName>
</protein>
<evidence type="ECO:0000256" key="3">
    <source>
        <dbReference type="ARBA" id="ARBA00048821"/>
    </source>
</evidence>
<accession>A0A060WTT1</accession>
<evidence type="ECO:0000313" key="5">
    <source>
        <dbReference type="EMBL" id="CDQ68015.1"/>
    </source>
</evidence>
<dbReference type="SUPFAM" id="SSF53720">
    <property type="entry name" value="ALDH-like"/>
    <property type="match status" value="1"/>
</dbReference>
<dbReference type="InterPro" id="IPR016161">
    <property type="entry name" value="Ald_DH/histidinol_DH"/>
</dbReference>
<dbReference type="InterPro" id="IPR010061">
    <property type="entry name" value="MeMal-semiAld_DH"/>
</dbReference>
<dbReference type="GO" id="GO:0004491">
    <property type="term" value="F:methylmalonate-semialdehyde dehydrogenase (acylating, NAD) activity"/>
    <property type="evidence" value="ECO:0007669"/>
    <property type="project" value="UniProtKB-EC"/>
</dbReference>
<dbReference type="PaxDb" id="8022-A0A060WTT1"/>
<name>A0A060WTT1_ONCMY</name>
<dbReference type="PANTHER" id="PTHR43866:SF3">
    <property type="entry name" value="METHYLMALONATE-SEMIALDEHYDE DEHYDROGENASE [ACYLATING], MITOCHONDRIAL"/>
    <property type="match status" value="1"/>
</dbReference>
<dbReference type="InterPro" id="IPR016163">
    <property type="entry name" value="Ald_DH_C"/>
</dbReference>
<gene>
    <name evidence="5" type="ORF">GSONMT00037974001</name>
</gene>
<feature type="domain" description="Aldehyde dehydrogenase" evidence="4">
    <location>
        <begin position="1"/>
        <end position="86"/>
    </location>
</feature>
<comment type="catalytic activity">
    <reaction evidence="3">
        <text>3-oxopropanoate + NAD(+) + CoA + H2O = hydrogencarbonate + acetyl-CoA + NADH + H(+)</text>
        <dbReference type="Rhea" id="RHEA:76615"/>
        <dbReference type="ChEBI" id="CHEBI:15377"/>
        <dbReference type="ChEBI" id="CHEBI:15378"/>
        <dbReference type="ChEBI" id="CHEBI:17544"/>
        <dbReference type="ChEBI" id="CHEBI:33190"/>
        <dbReference type="ChEBI" id="CHEBI:57287"/>
        <dbReference type="ChEBI" id="CHEBI:57288"/>
        <dbReference type="ChEBI" id="CHEBI:57540"/>
        <dbReference type="ChEBI" id="CHEBI:57945"/>
        <dbReference type="EC" id="1.2.1.27"/>
    </reaction>
    <physiologicalReaction direction="left-to-right" evidence="3">
        <dbReference type="Rhea" id="RHEA:76616"/>
    </physiologicalReaction>
</comment>
<evidence type="ECO:0000256" key="1">
    <source>
        <dbReference type="ARBA" id="ARBA00009986"/>
    </source>
</evidence>
<dbReference type="Gene3D" id="3.40.309.10">
    <property type="entry name" value="Aldehyde Dehydrogenase, Chain A, domain 2"/>
    <property type="match status" value="1"/>
</dbReference>
<proteinExistence type="inferred from homology"/>
<dbReference type="PANTHER" id="PTHR43866">
    <property type="entry name" value="MALONATE-SEMIALDEHYDE DEHYDROGENASE"/>
    <property type="match status" value="1"/>
</dbReference>
<comment type="similarity">
    <text evidence="1">Belongs to the aldehyde dehydrogenase family.</text>
</comment>
<dbReference type="STRING" id="8022.A0A060WTT1"/>
<comment type="catalytic activity">
    <reaction evidence="2">
        <text>2-methyl-3-oxopropanoate + NAD(+) + CoA + H2O = propanoyl-CoA + hydrogencarbonate + NADH + H(+)</text>
        <dbReference type="Rhea" id="RHEA:20804"/>
        <dbReference type="ChEBI" id="CHEBI:15377"/>
        <dbReference type="ChEBI" id="CHEBI:15378"/>
        <dbReference type="ChEBI" id="CHEBI:17544"/>
        <dbReference type="ChEBI" id="CHEBI:57287"/>
        <dbReference type="ChEBI" id="CHEBI:57392"/>
        <dbReference type="ChEBI" id="CHEBI:57540"/>
        <dbReference type="ChEBI" id="CHEBI:57700"/>
        <dbReference type="ChEBI" id="CHEBI:57945"/>
        <dbReference type="EC" id="1.2.1.27"/>
    </reaction>
    <physiologicalReaction direction="left-to-right" evidence="2">
        <dbReference type="Rhea" id="RHEA:20805"/>
    </physiologicalReaction>
</comment>
<evidence type="ECO:0000313" key="6">
    <source>
        <dbReference type="Proteomes" id="UP000193380"/>
    </source>
</evidence>
<dbReference type="InterPro" id="IPR015590">
    <property type="entry name" value="Aldehyde_DH_dom"/>
</dbReference>
<dbReference type="GO" id="GO:0006574">
    <property type="term" value="P:L-valine catabolic process"/>
    <property type="evidence" value="ECO:0007669"/>
    <property type="project" value="TreeGrafter"/>
</dbReference>
<reference evidence="5" key="2">
    <citation type="submission" date="2014-03" db="EMBL/GenBank/DDBJ databases">
        <authorList>
            <person name="Genoscope - CEA"/>
        </authorList>
    </citation>
    <scope>NUCLEOTIDE SEQUENCE</scope>
</reference>
<evidence type="ECO:0000256" key="2">
    <source>
        <dbReference type="ARBA" id="ARBA00047644"/>
    </source>
</evidence>
<dbReference type="EMBL" id="FR904607">
    <property type="protein sequence ID" value="CDQ68015.1"/>
    <property type="molecule type" value="Genomic_DNA"/>
</dbReference>
<dbReference type="Proteomes" id="UP000193380">
    <property type="component" value="Unassembled WGS sequence"/>
</dbReference>
<dbReference type="GO" id="GO:0005739">
    <property type="term" value="C:mitochondrion"/>
    <property type="evidence" value="ECO:0007669"/>
    <property type="project" value="TreeGrafter"/>
</dbReference>
<reference evidence="5" key="1">
    <citation type="journal article" date="2014" name="Nat. Commun.">
        <title>The rainbow trout genome provides novel insights into evolution after whole-genome duplication in vertebrates.</title>
        <authorList>
            <person name="Berthelot C."/>
            <person name="Brunet F."/>
            <person name="Chalopin D."/>
            <person name="Juanchich A."/>
            <person name="Bernard M."/>
            <person name="Noel B."/>
            <person name="Bento P."/>
            <person name="Da Silva C."/>
            <person name="Labadie K."/>
            <person name="Alberti A."/>
            <person name="Aury J.M."/>
            <person name="Louis A."/>
            <person name="Dehais P."/>
            <person name="Bardou P."/>
            <person name="Montfort J."/>
            <person name="Klopp C."/>
            <person name="Cabau C."/>
            <person name="Gaspin C."/>
            <person name="Thorgaard G.H."/>
            <person name="Boussaha M."/>
            <person name="Quillet E."/>
            <person name="Guyomard R."/>
            <person name="Galiana D."/>
            <person name="Bobe J."/>
            <person name="Volff J.N."/>
            <person name="Genet C."/>
            <person name="Wincker P."/>
            <person name="Jaillon O."/>
            <person name="Roest Crollius H."/>
            <person name="Guiguen Y."/>
        </authorList>
    </citation>
    <scope>NUCLEOTIDE SEQUENCE [LARGE SCALE GENOMIC DNA]</scope>
</reference>
<dbReference type="GO" id="GO:0006210">
    <property type="term" value="P:thymine catabolic process"/>
    <property type="evidence" value="ECO:0007669"/>
    <property type="project" value="TreeGrafter"/>
</dbReference>
<sequence length="179" mass="19989">MKCYTEEVPGPVLVVLEAESLDDAISLVNDNPYGISTAIFTTNGATARKYTHEVDIGQIGINVPIPVPLPMFSFTGSRGSFRGATNFYGKSVSVDIRFTHRSKLFFTMEGRRLHCANSFSLHANHGTLTGLEENISHVFYEAKCQNFCAVPSSLVANYPQMCFFLLQWYLKIHSLTMHK</sequence>
<evidence type="ECO:0000259" key="4">
    <source>
        <dbReference type="Pfam" id="PF00171"/>
    </source>
</evidence>